<dbReference type="AlphaFoldDB" id="A0A8H2VYG3"/>
<proteinExistence type="predicted"/>
<feature type="region of interest" description="Disordered" evidence="1">
    <location>
        <begin position="108"/>
        <end position="132"/>
    </location>
</feature>
<evidence type="ECO:0000313" key="3">
    <source>
        <dbReference type="Proteomes" id="UP000624404"/>
    </source>
</evidence>
<protein>
    <submittedName>
        <fullName evidence="2">B3ae0576-2a10-409c-be99-36e9cd0c9fcd</fullName>
    </submittedName>
</protein>
<gene>
    <name evidence="2" type="ORF">SCLTRI_LOCUS7336</name>
</gene>
<accession>A0A8H2VYG3</accession>
<evidence type="ECO:0000256" key="1">
    <source>
        <dbReference type="SAM" id="MobiDB-lite"/>
    </source>
</evidence>
<dbReference type="EMBL" id="CAJHIA010000027">
    <property type="protein sequence ID" value="CAD6447544.1"/>
    <property type="molecule type" value="Genomic_DNA"/>
</dbReference>
<organism evidence="2 3">
    <name type="scientific">Sclerotinia trifoliorum</name>
    <dbReference type="NCBI Taxonomy" id="28548"/>
    <lineage>
        <taxon>Eukaryota</taxon>
        <taxon>Fungi</taxon>
        <taxon>Dikarya</taxon>
        <taxon>Ascomycota</taxon>
        <taxon>Pezizomycotina</taxon>
        <taxon>Leotiomycetes</taxon>
        <taxon>Helotiales</taxon>
        <taxon>Sclerotiniaceae</taxon>
        <taxon>Sclerotinia</taxon>
    </lineage>
</organism>
<dbReference type="Proteomes" id="UP000624404">
    <property type="component" value="Unassembled WGS sequence"/>
</dbReference>
<sequence length="132" mass="13687">MGPQAPNIAAQTVLSTQNVSLRVALMFFGQLMGAAVLVSAGQNVPGTQLVQRFPGFEPSPITSSGATSFLSSLPENLQETGLVDSLHIAMLEGKSVIKRPNAVADDIHNTSNVGEKVADTDESAASDPRLAA</sequence>
<dbReference type="OrthoDB" id="10021397at2759"/>
<reference evidence="2" key="1">
    <citation type="submission" date="2020-10" db="EMBL/GenBank/DDBJ databases">
        <authorList>
            <person name="Kusch S."/>
        </authorList>
    </citation>
    <scope>NUCLEOTIDE SEQUENCE</scope>
    <source>
        <strain evidence="2">SwB9</strain>
    </source>
</reference>
<evidence type="ECO:0000313" key="2">
    <source>
        <dbReference type="EMBL" id="CAD6447544.1"/>
    </source>
</evidence>
<name>A0A8H2VYG3_9HELO</name>
<comment type="caution">
    <text evidence="2">The sequence shown here is derived from an EMBL/GenBank/DDBJ whole genome shotgun (WGS) entry which is preliminary data.</text>
</comment>
<keyword evidence="3" id="KW-1185">Reference proteome</keyword>